<sequence>MFMPDPTDNALPNPALDLCSEQEVTRLVHDFYARVREEPRLGPVFTARIHDWDAHLAQLVDFWSAMLRGTRRFKGAPMPKHMAMDELDRDLFDRWLALFRQTTAECGNPPMQRLADDVAERIADTFWRRFQMLRWPSLPMAGRPGVN</sequence>
<keyword evidence="4" id="KW-0408">Iron</keyword>
<evidence type="ECO:0000256" key="1">
    <source>
        <dbReference type="ARBA" id="ARBA00022448"/>
    </source>
</evidence>
<name>A0A2D0AJY7_STEMA</name>
<dbReference type="CDD" id="cd08916">
    <property type="entry name" value="TrHb3_P"/>
    <property type="match status" value="1"/>
</dbReference>
<dbReference type="SUPFAM" id="SSF46458">
    <property type="entry name" value="Globin-like"/>
    <property type="match status" value="1"/>
</dbReference>
<keyword evidence="2" id="KW-0349">Heme</keyword>
<gene>
    <name evidence="5" type="ORF">CEE60_07085</name>
</gene>
<protein>
    <submittedName>
        <fullName evidence="5">Preprotein translocase subunit TatC</fullName>
    </submittedName>
</protein>
<organism evidence="5 6">
    <name type="scientific">Stenotrophomonas maltophilia</name>
    <name type="common">Pseudomonas maltophilia</name>
    <name type="synonym">Xanthomonas maltophilia</name>
    <dbReference type="NCBI Taxonomy" id="40324"/>
    <lineage>
        <taxon>Bacteria</taxon>
        <taxon>Pseudomonadati</taxon>
        <taxon>Pseudomonadota</taxon>
        <taxon>Gammaproteobacteria</taxon>
        <taxon>Lysobacterales</taxon>
        <taxon>Lysobacteraceae</taxon>
        <taxon>Stenotrophomonas</taxon>
        <taxon>Stenotrophomonas maltophilia group</taxon>
    </lineage>
</organism>
<evidence type="ECO:0000256" key="2">
    <source>
        <dbReference type="ARBA" id="ARBA00022617"/>
    </source>
</evidence>
<comment type="caution">
    <text evidence="5">The sequence shown here is derived from an EMBL/GenBank/DDBJ whole genome shotgun (WGS) entry which is preliminary data.</text>
</comment>
<dbReference type="GO" id="GO:0046872">
    <property type="term" value="F:metal ion binding"/>
    <property type="evidence" value="ECO:0007669"/>
    <property type="project" value="UniProtKB-KW"/>
</dbReference>
<dbReference type="Pfam" id="PF01152">
    <property type="entry name" value="Bac_globin"/>
    <property type="match status" value="1"/>
</dbReference>
<keyword evidence="1" id="KW-0813">Transport</keyword>
<dbReference type="EMBL" id="NIVS01000016">
    <property type="protein sequence ID" value="OWQ54762.1"/>
    <property type="molecule type" value="Genomic_DNA"/>
</dbReference>
<evidence type="ECO:0000313" key="6">
    <source>
        <dbReference type="Proteomes" id="UP000198157"/>
    </source>
</evidence>
<dbReference type="GO" id="GO:0020037">
    <property type="term" value="F:heme binding"/>
    <property type="evidence" value="ECO:0007669"/>
    <property type="project" value="InterPro"/>
</dbReference>
<dbReference type="AlphaFoldDB" id="A0A2D0AJY7"/>
<dbReference type="GO" id="GO:0019825">
    <property type="term" value="F:oxygen binding"/>
    <property type="evidence" value="ECO:0007669"/>
    <property type="project" value="InterPro"/>
</dbReference>
<evidence type="ECO:0000256" key="3">
    <source>
        <dbReference type="ARBA" id="ARBA00022723"/>
    </source>
</evidence>
<dbReference type="InterPro" id="IPR012292">
    <property type="entry name" value="Globin/Proto"/>
</dbReference>
<dbReference type="OrthoDB" id="25954at2"/>
<evidence type="ECO:0000256" key="4">
    <source>
        <dbReference type="ARBA" id="ARBA00023004"/>
    </source>
</evidence>
<dbReference type="Proteomes" id="UP000198157">
    <property type="component" value="Unassembled WGS sequence"/>
</dbReference>
<dbReference type="InterPro" id="IPR001486">
    <property type="entry name" value="Hemoglobin_trunc"/>
</dbReference>
<keyword evidence="3" id="KW-0479">Metal-binding</keyword>
<reference evidence="5 6" key="1">
    <citation type="submission" date="2017-06" db="EMBL/GenBank/DDBJ databases">
        <authorList>
            <person name="Kim H.J."/>
            <person name="Triplett B.A."/>
        </authorList>
    </citation>
    <scope>NUCLEOTIDE SEQUENCE [LARGE SCALE GENOMIC DNA]</scope>
    <source>
        <strain evidence="5 6">13146</strain>
    </source>
</reference>
<evidence type="ECO:0000313" key="5">
    <source>
        <dbReference type="EMBL" id="OWQ54762.1"/>
    </source>
</evidence>
<accession>A0A2D0AJY7</accession>
<proteinExistence type="predicted"/>
<dbReference type="InterPro" id="IPR009050">
    <property type="entry name" value="Globin-like_sf"/>
</dbReference>
<dbReference type="Gene3D" id="1.10.490.10">
    <property type="entry name" value="Globins"/>
    <property type="match status" value="1"/>
</dbReference>